<evidence type="ECO:0000259" key="1">
    <source>
        <dbReference type="Pfam" id="PF13456"/>
    </source>
</evidence>
<sequence>MVSETDEKPLGLCEGHEEQVLEESESFSLVTLEGVSSVAKKDEVSAGHCKIANETTLHALWNCKRLRDIRGEWNDKKGTLIGNFLNLLEMLQIVDRINSKVDFGIVIRNNKGEVMVSCAQSMVVNFSVKTAKLFAVWKSIIFSGDCGLTPCSFEMDEACIVKWIKNGCHRDSANGIILNDIDLMVANLGEVAFCHTDRSANRVARGLAIFAHNSSDDTFWMEDFPCCVKEMLKADMPG</sequence>
<dbReference type="PANTHER" id="PTHR47723">
    <property type="entry name" value="OS05G0353850 PROTEIN"/>
    <property type="match status" value="1"/>
</dbReference>
<reference evidence="2" key="1">
    <citation type="journal article" date="2023" name="Plant J.">
        <title>Genome sequences and population genomics provide insights into the demographic history, inbreeding, and mutation load of two 'living fossil' tree species of Dipteronia.</title>
        <authorList>
            <person name="Feng Y."/>
            <person name="Comes H.P."/>
            <person name="Chen J."/>
            <person name="Zhu S."/>
            <person name="Lu R."/>
            <person name="Zhang X."/>
            <person name="Li P."/>
            <person name="Qiu J."/>
            <person name="Olsen K.M."/>
            <person name="Qiu Y."/>
        </authorList>
    </citation>
    <scope>NUCLEOTIDE SEQUENCE</scope>
    <source>
        <strain evidence="2">NBL</strain>
    </source>
</reference>
<gene>
    <name evidence="2" type="ORF">Dsin_033219</name>
</gene>
<dbReference type="InterPro" id="IPR002156">
    <property type="entry name" value="RNaseH_domain"/>
</dbReference>
<evidence type="ECO:0000313" key="2">
    <source>
        <dbReference type="EMBL" id="KAK3177767.1"/>
    </source>
</evidence>
<protein>
    <recommendedName>
        <fullName evidence="1">RNase H type-1 domain-containing protein</fullName>
    </recommendedName>
</protein>
<dbReference type="AlphaFoldDB" id="A0AAD9ZHV1"/>
<dbReference type="GO" id="GO:0003676">
    <property type="term" value="F:nucleic acid binding"/>
    <property type="evidence" value="ECO:0007669"/>
    <property type="project" value="InterPro"/>
</dbReference>
<proteinExistence type="predicted"/>
<dbReference type="InterPro" id="IPR036397">
    <property type="entry name" value="RNaseH_sf"/>
</dbReference>
<feature type="domain" description="RNase H type-1" evidence="1">
    <location>
        <begin position="102"/>
        <end position="208"/>
    </location>
</feature>
<name>A0AAD9ZHV1_9ROSI</name>
<evidence type="ECO:0000313" key="3">
    <source>
        <dbReference type="Proteomes" id="UP001281410"/>
    </source>
</evidence>
<dbReference type="Gene3D" id="3.30.420.10">
    <property type="entry name" value="Ribonuclease H-like superfamily/Ribonuclease H"/>
    <property type="match status" value="1"/>
</dbReference>
<dbReference type="Proteomes" id="UP001281410">
    <property type="component" value="Unassembled WGS sequence"/>
</dbReference>
<dbReference type="InterPro" id="IPR044730">
    <property type="entry name" value="RNase_H-like_dom_plant"/>
</dbReference>
<dbReference type="InterPro" id="IPR053151">
    <property type="entry name" value="RNase_H-like"/>
</dbReference>
<keyword evidence="3" id="KW-1185">Reference proteome</keyword>
<dbReference type="EMBL" id="JANJYJ010000287">
    <property type="protein sequence ID" value="KAK3177767.1"/>
    <property type="molecule type" value="Genomic_DNA"/>
</dbReference>
<dbReference type="CDD" id="cd06222">
    <property type="entry name" value="RNase_H_like"/>
    <property type="match status" value="1"/>
</dbReference>
<dbReference type="GO" id="GO:0004523">
    <property type="term" value="F:RNA-DNA hybrid ribonuclease activity"/>
    <property type="evidence" value="ECO:0007669"/>
    <property type="project" value="InterPro"/>
</dbReference>
<accession>A0AAD9ZHV1</accession>
<dbReference type="PANTHER" id="PTHR47723:SF19">
    <property type="entry name" value="POLYNUCLEOTIDYL TRANSFERASE, RIBONUCLEASE H-LIKE SUPERFAMILY PROTEIN"/>
    <property type="match status" value="1"/>
</dbReference>
<organism evidence="2 3">
    <name type="scientific">Dipteronia sinensis</name>
    <dbReference type="NCBI Taxonomy" id="43782"/>
    <lineage>
        <taxon>Eukaryota</taxon>
        <taxon>Viridiplantae</taxon>
        <taxon>Streptophyta</taxon>
        <taxon>Embryophyta</taxon>
        <taxon>Tracheophyta</taxon>
        <taxon>Spermatophyta</taxon>
        <taxon>Magnoliopsida</taxon>
        <taxon>eudicotyledons</taxon>
        <taxon>Gunneridae</taxon>
        <taxon>Pentapetalae</taxon>
        <taxon>rosids</taxon>
        <taxon>malvids</taxon>
        <taxon>Sapindales</taxon>
        <taxon>Sapindaceae</taxon>
        <taxon>Hippocastanoideae</taxon>
        <taxon>Acereae</taxon>
        <taxon>Dipteronia</taxon>
    </lineage>
</organism>
<comment type="caution">
    <text evidence="2">The sequence shown here is derived from an EMBL/GenBank/DDBJ whole genome shotgun (WGS) entry which is preliminary data.</text>
</comment>
<dbReference type="Pfam" id="PF13456">
    <property type="entry name" value="RVT_3"/>
    <property type="match status" value="1"/>
</dbReference>